<comment type="subcellular location">
    <subcellularLocation>
        <location evidence="1">Membrane</location>
    </subcellularLocation>
</comment>
<dbReference type="Pfam" id="PF00213">
    <property type="entry name" value="OSCP"/>
    <property type="match status" value="1"/>
</dbReference>
<organism evidence="7 8">
    <name type="scientific">candidate division WS6 bacterium GW2011_GWA2_37_6</name>
    <dbReference type="NCBI Taxonomy" id="1619087"/>
    <lineage>
        <taxon>Bacteria</taxon>
        <taxon>Candidatus Dojkabacteria</taxon>
    </lineage>
</organism>
<dbReference type="EMBL" id="LBTH01000050">
    <property type="protein sequence ID" value="KKQ34686.1"/>
    <property type="molecule type" value="Genomic_DNA"/>
</dbReference>
<reference evidence="7 8" key="1">
    <citation type="journal article" date="2015" name="Nature">
        <title>rRNA introns, odd ribosomes, and small enigmatic genomes across a large radiation of phyla.</title>
        <authorList>
            <person name="Brown C.T."/>
            <person name="Hug L.A."/>
            <person name="Thomas B.C."/>
            <person name="Sharon I."/>
            <person name="Castelle C.J."/>
            <person name="Singh A."/>
            <person name="Wilkins M.J."/>
            <person name="Williams K.H."/>
            <person name="Banfield J.F."/>
        </authorList>
    </citation>
    <scope>NUCLEOTIDE SEQUENCE [LARGE SCALE GENOMIC DNA]</scope>
</reference>
<evidence type="ECO:0000256" key="5">
    <source>
        <dbReference type="ARBA" id="ARBA00023136"/>
    </source>
</evidence>
<evidence type="ECO:0000256" key="2">
    <source>
        <dbReference type="ARBA" id="ARBA00022448"/>
    </source>
</evidence>
<keyword evidence="2" id="KW-0813">Transport</keyword>
<proteinExistence type="predicted"/>
<dbReference type="InterPro" id="IPR000711">
    <property type="entry name" value="ATPase_OSCP/dsu"/>
</dbReference>
<evidence type="ECO:0000256" key="1">
    <source>
        <dbReference type="ARBA" id="ARBA00004370"/>
    </source>
</evidence>
<evidence type="ECO:0000256" key="4">
    <source>
        <dbReference type="ARBA" id="ARBA00023065"/>
    </source>
</evidence>
<sequence>MEQEKLAVKIYKEVAQIGNRELALLTMLKLLKDEKDIEKVIEIYEQIINKEIIVVAVLSRSDLNSSEKERIENNVKKEVGDKKIIFDYSTNPDMGSLLTIKIEDKVLTLDIN</sequence>
<dbReference type="Proteomes" id="UP000034852">
    <property type="component" value="Unassembled WGS sequence"/>
</dbReference>
<dbReference type="AlphaFoldDB" id="A0A0G0K228"/>
<dbReference type="GO" id="GO:0046933">
    <property type="term" value="F:proton-transporting ATP synthase activity, rotational mechanism"/>
    <property type="evidence" value="ECO:0007669"/>
    <property type="project" value="InterPro"/>
</dbReference>
<keyword evidence="5" id="KW-0472">Membrane</keyword>
<keyword evidence="4" id="KW-0406">Ion transport</keyword>
<evidence type="ECO:0000256" key="6">
    <source>
        <dbReference type="ARBA" id="ARBA00023310"/>
    </source>
</evidence>
<keyword evidence="3" id="KW-0375">Hydrogen ion transport</keyword>
<comment type="caution">
    <text evidence="7">The sequence shown here is derived from an EMBL/GenBank/DDBJ whole genome shotgun (WGS) entry which is preliminary data.</text>
</comment>
<dbReference type="GO" id="GO:0016020">
    <property type="term" value="C:membrane"/>
    <property type="evidence" value="ECO:0007669"/>
    <property type="project" value="UniProtKB-SubCell"/>
</dbReference>
<evidence type="ECO:0000313" key="8">
    <source>
        <dbReference type="Proteomes" id="UP000034852"/>
    </source>
</evidence>
<accession>A0A0G0K228</accession>
<name>A0A0G0K228_9BACT</name>
<evidence type="ECO:0000313" key="7">
    <source>
        <dbReference type="EMBL" id="KKQ34686.1"/>
    </source>
</evidence>
<protein>
    <submittedName>
        <fullName evidence="7">Uncharacterized protein</fullName>
    </submittedName>
</protein>
<evidence type="ECO:0000256" key="3">
    <source>
        <dbReference type="ARBA" id="ARBA00022781"/>
    </source>
</evidence>
<keyword evidence="6" id="KW-0066">ATP synthesis</keyword>
<gene>
    <name evidence="7" type="ORF">US52_C0050G0002</name>
</gene>